<dbReference type="EMBL" id="FZRA01000012">
    <property type="protein sequence ID" value="SNU09790.1"/>
    <property type="molecule type" value="Genomic_DNA"/>
</dbReference>
<protein>
    <submittedName>
        <fullName evidence="1">Uncharacterized protein</fullName>
    </submittedName>
</protein>
<dbReference type="RefSeq" id="WP_159458121.1">
    <property type="nucleotide sequence ID" value="NZ_FZRA01000012.1"/>
</dbReference>
<proteinExistence type="predicted"/>
<evidence type="ECO:0000313" key="1">
    <source>
        <dbReference type="EMBL" id="SNU09790.1"/>
    </source>
</evidence>
<name>A0A239RHB1_STREI</name>
<dbReference type="Proteomes" id="UP000214649">
    <property type="component" value="Unassembled WGS sequence"/>
</dbReference>
<accession>A0A239RHB1</accession>
<evidence type="ECO:0000313" key="2">
    <source>
        <dbReference type="Proteomes" id="UP000214649"/>
    </source>
</evidence>
<sequence length="55" mass="6392">MKYNEIPFGFLDAQLKIGKAIIESMLELILKKGTEKTTIPVTFEDNEFEIEVRMK</sequence>
<reference evidence="1 2" key="1">
    <citation type="submission" date="2017-07" db="EMBL/GenBank/DDBJ databases">
        <authorList>
            <person name="Sun Z.S."/>
            <person name="Albrecht U."/>
            <person name="Echele G."/>
            <person name="Lee C.C."/>
        </authorList>
    </citation>
    <scope>NUCLEOTIDE SEQUENCE [LARGE SCALE GENOMIC DNA]</scope>
    <source>
        <strain evidence="1 2">AR3</strain>
    </source>
</reference>
<dbReference type="AlphaFoldDB" id="A0A239RHB1"/>
<gene>
    <name evidence="1" type="ORF">SAMN05216470_2017</name>
</gene>
<organism evidence="1 2">
    <name type="scientific">Streptococcus equinus</name>
    <name type="common">Streptococcus bovis</name>
    <dbReference type="NCBI Taxonomy" id="1335"/>
    <lineage>
        <taxon>Bacteria</taxon>
        <taxon>Bacillati</taxon>
        <taxon>Bacillota</taxon>
        <taxon>Bacilli</taxon>
        <taxon>Lactobacillales</taxon>
        <taxon>Streptococcaceae</taxon>
        <taxon>Streptococcus</taxon>
    </lineage>
</organism>